<keyword evidence="2" id="KW-1185">Reference proteome</keyword>
<dbReference type="AlphaFoldDB" id="B0E0Y7"/>
<evidence type="ECO:0000313" key="2">
    <source>
        <dbReference type="Proteomes" id="UP000001194"/>
    </source>
</evidence>
<dbReference type="RefSeq" id="XP_001889873.1">
    <property type="nucleotide sequence ID" value="XM_001889838.1"/>
</dbReference>
<reference evidence="1 2" key="1">
    <citation type="journal article" date="2008" name="Nature">
        <title>The genome of Laccaria bicolor provides insights into mycorrhizal symbiosis.</title>
        <authorList>
            <person name="Martin F."/>
            <person name="Aerts A."/>
            <person name="Ahren D."/>
            <person name="Brun A."/>
            <person name="Danchin E.G.J."/>
            <person name="Duchaussoy F."/>
            <person name="Gibon J."/>
            <person name="Kohler A."/>
            <person name="Lindquist E."/>
            <person name="Pereda V."/>
            <person name="Salamov A."/>
            <person name="Shapiro H.J."/>
            <person name="Wuyts J."/>
            <person name="Blaudez D."/>
            <person name="Buee M."/>
            <person name="Brokstein P."/>
            <person name="Canbaeck B."/>
            <person name="Cohen D."/>
            <person name="Courty P.E."/>
            <person name="Coutinho P.M."/>
            <person name="Delaruelle C."/>
            <person name="Detter J.C."/>
            <person name="Deveau A."/>
            <person name="DiFazio S."/>
            <person name="Duplessis S."/>
            <person name="Fraissinet-Tachet L."/>
            <person name="Lucic E."/>
            <person name="Frey-Klett P."/>
            <person name="Fourrey C."/>
            <person name="Feussner I."/>
            <person name="Gay G."/>
            <person name="Grimwood J."/>
            <person name="Hoegger P.J."/>
            <person name="Jain P."/>
            <person name="Kilaru S."/>
            <person name="Labbe J."/>
            <person name="Lin Y.C."/>
            <person name="Legue V."/>
            <person name="Le Tacon F."/>
            <person name="Marmeisse R."/>
            <person name="Melayah D."/>
            <person name="Montanini B."/>
            <person name="Muratet M."/>
            <person name="Nehls U."/>
            <person name="Niculita-Hirzel H."/>
            <person name="Oudot-Le Secq M.P."/>
            <person name="Peter M."/>
            <person name="Quesneville H."/>
            <person name="Rajashekar B."/>
            <person name="Reich M."/>
            <person name="Rouhier N."/>
            <person name="Schmutz J."/>
            <person name="Yin T."/>
            <person name="Chalot M."/>
            <person name="Henrissat B."/>
            <person name="Kuees U."/>
            <person name="Lucas S."/>
            <person name="Van de Peer Y."/>
            <person name="Podila G.K."/>
            <person name="Polle A."/>
            <person name="Pukkila P.J."/>
            <person name="Richardson P.M."/>
            <person name="Rouze P."/>
            <person name="Sanders I.R."/>
            <person name="Stajich J.E."/>
            <person name="Tunlid A."/>
            <person name="Tuskan G."/>
            <person name="Grigoriev I.V."/>
        </authorList>
    </citation>
    <scope>NUCLEOTIDE SEQUENCE [LARGE SCALE GENOMIC DNA]</scope>
    <source>
        <strain evidence="2">S238N-H82 / ATCC MYA-4686</strain>
    </source>
</reference>
<proteinExistence type="predicted"/>
<accession>B0E0Y7</accession>
<dbReference type="InParanoid" id="B0E0Y7"/>
<sequence>MTRFHWAVATHLFSQHLCSFSMEMFGNPSLTLETQGSHFWHWVFLHKVQHLLTLARPATGLSDVRTSERIDSAWWSSV</sequence>
<dbReference type="Proteomes" id="UP000001194">
    <property type="component" value="Unassembled WGS sequence"/>
</dbReference>
<protein>
    <submittedName>
        <fullName evidence="1">Predicted protein</fullName>
    </submittedName>
</protein>
<dbReference type="HOGENOM" id="CLU_2622445_0_0_1"/>
<dbReference type="EMBL" id="DS547163">
    <property type="protein sequence ID" value="EDQ99524.1"/>
    <property type="molecule type" value="Genomic_DNA"/>
</dbReference>
<organism evidence="2">
    <name type="scientific">Laccaria bicolor (strain S238N-H82 / ATCC MYA-4686)</name>
    <name type="common">Bicoloured deceiver</name>
    <name type="synonym">Laccaria laccata var. bicolor</name>
    <dbReference type="NCBI Taxonomy" id="486041"/>
    <lineage>
        <taxon>Eukaryota</taxon>
        <taxon>Fungi</taxon>
        <taxon>Dikarya</taxon>
        <taxon>Basidiomycota</taxon>
        <taxon>Agaricomycotina</taxon>
        <taxon>Agaricomycetes</taxon>
        <taxon>Agaricomycetidae</taxon>
        <taxon>Agaricales</taxon>
        <taxon>Agaricineae</taxon>
        <taxon>Hydnangiaceae</taxon>
        <taxon>Laccaria</taxon>
    </lineage>
</organism>
<name>B0E0Y7_LACBS</name>
<dbReference type="GeneID" id="6085525"/>
<gene>
    <name evidence="1" type="ORF">LACBIDRAFT_316435</name>
</gene>
<dbReference type="KEGG" id="lbc:LACBIDRAFT_316435"/>
<evidence type="ECO:0000313" key="1">
    <source>
        <dbReference type="EMBL" id="EDQ99524.1"/>
    </source>
</evidence>